<protein>
    <recommendedName>
        <fullName evidence="3">Periplasmic heavy metal sensor</fullName>
    </recommendedName>
</protein>
<name>A0ABS3YUU5_9BACT</name>
<evidence type="ECO:0000313" key="2">
    <source>
        <dbReference type="Proteomes" id="UP000677244"/>
    </source>
</evidence>
<dbReference type="Gene3D" id="1.20.120.1490">
    <property type="match status" value="1"/>
</dbReference>
<keyword evidence="2" id="KW-1185">Reference proteome</keyword>
<organism evidence="1 2">
    <name type="scientific">Niastella soli</name>
    <dbReference type="NCBI Taxonomy" id="2821487"/>
    <lineage>
        <taxon>Bacteria</taxon>
        <taxon>Pseudomonadati</taxon>
        <taxon>Bacteroidota</taxon>
        <taxon>Chitinophagia</taxon>
        <taxon>Chitinophagales</taxon>
        <taxon>Chitinophagaceae</taxon>
        <taxon>Niastella</taxon>
    </lineage>
</organism>
<dbReference type="Proteomes" id="UP000677244">
    <property type="component" value="Unassembled WGS sequence"/>
</dbReference>
<evidence type="ECO:0000313" key="1">
    <source>
        <dbReference type="EMBL" id="MBO9201538.1"/>
    </source>
</evidence>
<dbReference type="EMBL" id="JAGHKO010000003">
    <property type="protein sequence ID" value="MBO9201538.1"/>
    <property type="molecule type" value="Genomic_DNA"/>
</dbReference>
<evidence type="ECO:0008006" key="3">
    <source>
        <dbReference type="Google" id="ProtNLM"/>
    </source>
</evidence>
<dbReference type="RefSeq" id="WP_209139591.1">
    <property type="nucleotide sequence ID" value="NZ_JAGHKO010000003.1"/>
</dbReference>
<gene>
    <name evidence="1" type="ORF">J7I42_14745</name>
</gene>
<proteinExistence type="predicted"/>
<accession>A0ABS3YUU5</accession>
<comment type="caution">
    <text evidence="1">The sequence shown here is derived from an EMBL/GenBank/DDBJ whole genome shotgun (WGS) entry which is preliminary data.</text>
</comment>
<reference evidence="1 2" key="1">
    <citation type="submission" date="2021-03" db="EMBL/GenBank/DDBJ databases">
        <title>Assistant Professor.</title>
        <authorList>
            <person name="Huq M.A."/>
        </authorList>
    </citation>
    <scope>NUCLEOTIDE SEQUENCE [LARGE SCALE GENOMIC DNA]</scope>
    <source>
        <strain evidence="1 2">MAH-29</strain>
    </source>
</reference>
<sequence length="175" mass="20396">MIRPPRQRWLLVLVAILLLTNIATLSIYWFKKPDHDGGPGREPGSREKKMGQFMVDQMKFDAAQETAYWKLRDSMITIQRPVMDSIRNAKKGFFDLLNQPNATDSALISRSNEIADLQKKLDLVTFRHFQNVRALCRPDQLQKFDTVIKEIVNRMTNPFRRFNKQGDSTDKGNRQ</sequence>